<dbReference type="Proteomes" id="UP000887574">
    <property type="component" value="Unplaced"/>
</dbReference>
<evidence type="ECO:0000313" key="2">
    <source>
        <dbReference type="WBParaSite" id="jg21071"/>
    </source>
</evidence>
<dbReference type="AlphaFoldDB" id="A0A915DMY5"/>
<dbReference type="WBParaSite" id="jg21071">
    <property type="protein sequence ID" value="jg21071"/>
    <property type="gene ID" value="jg21071"/>
</dbReference>
<sequence>MLKLLPHYIRFKHILLDPPHDLARHEQFVQQLIAHRQLWSNPAKTLALTSSSQTSSVVAVRSMSPISQVEMRRRFHQLLECLAVDWRWPSNNSLYAPFCHLYIT</sequence>
<organism evidence="1 2">
    <name type="scientific">Ditylenchus dipsaci</name>
    <dbReference type="NCBI Taxonomy" id="166011"/>
    <lineage>
        <taxon>Eukaryota</taxon>
        <taxon>Metazoa</taxon>
        <taxon>Ecdysozoa</taxon>
        <taxon>Nematoda</taxon>
        <taxon>Chromadorea</taxon>
        <taxon>Rhabditida</taxon>
        <taxon>Tylenchina</taxon>
        <taxon>Tylenchomorpha</taxon>
        <taxon>Sphaerularioidea</taxon>
        <taxon>Anguinidae</taxon>
        <taxon>Anguininae</taxon>
        <taxon>Ditylenchus</taxon>
    </lineage>
</organism>
<accession>A0A915DMY5</accession>
<evidence type="ECO:0000313" key="1">
    <source>
        <dbReference type="Proteomes" id="UP000887574"/>
    </source>
</evidence>
<protein>
    <submittedName>
        <fullName evidence="2">Uncharacterized protein</fullName>
    </submittedName>
</protein>
<name>A0A915DMY5_9BILA</name>
<reference evidence="2" key="1">
    <citation type="submission" date="2022-11" db="UniProtKB">
        <authorList>
            <consortium name="WormBaseParasite"/>
        </authorList>
    </citation>
    <scope>IDENTIFICATION</scope>
</reference>
<keyword evidence="1" id="KW-1185">Reference proteome</keyword>
<proteinExistence type="predicted"/>